<comment type="caution">
    <text evidence="2">The sequence shown here is derived from an EMBL/GenBank/DDBJ whole genome shotgun (WGS) entry which is preliminary data.</text>
</comment>
<accession>A0A087S915</accession>
<gene>
    <name evidence="2" type="ORF">AAA799B03_00119</name>
</gene>
<dbReference type="Proteomes" id="UP000029384">
    <property type="component" value="Unassembled WGS sequence"/>
</dbReference>
<keyword evidence="3" id="KW-1185">Reference proteome</keyword>
<reference evidence="2 3" key="1">
    <citation type="submission" date="2014-06" db="EMBL/GenBank/DDBJ databases">
        <authorList>
            <person name="Ngugi D.K."/>
            <person name="Blom J."/>
            <person name="Alam I."/>
            <person name="Rashid M."/>
            <person name="Baalawi W."/>
            <person name="Zhang G."/>
            <person name="Hikmawan T."/>
            <person name="Guan Y."/>
            <person name="Antunes A."/>
            <person name="Siam R."/>
            <person name="El-Dorry H."/>
            <person name="Bajic V."/>
            <person name="Stingl U."/>
        </authorList>
    </citation>
    <scope>NUCLEOTIDE SEQUENCE [LARGE SCALE GENOMIC DNA]</scope>
    <source>
        <strain evidence="2">SCGC AAA799-B03</strain>
    </source>
</reference>
<keyword evidence="1" id="KW-0812">Transmembrane</keyword>
<organism evidence="2 3">
    <name type="scientific">Marine Group I thaumarchaeote SCGC AAA799-B03</name>
    <dbReference type="NCBI Taxonomy" id="1502289"/>
    <lineage>
        <taxon>Archaea</taxon>
        <taxon>Nitrososphaerota</taxon>
        <taxon>Marine Group I</taxon>
    </lineage>
</organism>
<evidence type="ECO:0000313" key="2">
    <source>
        <dbReference type="EMBL" id="KFM22219.1"/>
    </source>
</evidence>
<feature type="transmembrane region" description="Helical" evidence="1">
    <location>
        <begin position="43"/>
        <end position="60"/>
    </location>
</feature>
<sequence>MNEKLKKFFSNIGFFHIVPVLYLAMIAILTYKEVEIDDFYFVIFYFLLLMQIIVIGFTVWKSNFKQT</sequence>
<protein>
    <submittedName>
        <fullName evidence="2">Uncharacterized protein</fullName>
    </submittedName>
</protein>
<keyword evidence="1" id="KW-1133">Transmembrane helix</keyword>
<evidence type="ECO:0000256" key="1">
    <source>
        <dbReference type="SAM" id="Phobius"/>
    </source>
</evidence>
<dbReference type="EMBL" id="JOTA01000002">
    <property type="protein sequence ID" value="KFM22219.1"/>
    <property type="molecule type" value="Genomic_DNA"/>
</dbReference>
<dbReference type="AlphaFoldDB" id="A0A087S915"/>
<feature type="transmembrane region" description="Helical" evidence="1">
    <location>
        <begin position="12"/>
        <end position="31"/>
    </location>
</feature>
<evidence type="ECO:0000313" key="3">
    <source>
        <dbReference type="Proteomes" id="UP000029384"/>
    </source>
</evidence>
<proteinExistence type="predicted"/>
<name>A0A087S915_9ARCH</name>
<keyword evidence="1" id="KW-0472">Membrane</keyword>